<evidence type="ECO:0000256" key="1">
    <source>
        <dbReference type="SAM" id="SignalP"/>
    </source>
</evidence>
<reference evidence="2 3" key="1">
    <citation type="submission" date="2020-08" db="EMBL/GenBank/DDBJ databases">
        <authorList>
            <person name="Koutsovoulos G."/>
            <person name="Danchin GJ E."/>
        </authorList>
    </citation>
    <scope>NUCLEOTIDE SEQUENCE [LARGE SCALE GENOMIC DNA]</scope>
</reference>
<dbReference type="AlphaFoldDB" id="A0A6V7V5S1"/>
<name>A0A6V7V5S1_MELEN</name>
<evidence type="ECO:0000313" key="3">
    <source>
        <dbReference type="Proteomes" id="UP000580250"/>
    </source>
</evidence>
<gene>
    <name evidence="2" type="ORF">MENT_LOCUS20982</name>
</gene>
<feature type="chain" id="PRO_5027943732" evidence="1">
    <location>
        <begin position="19"/>
        <end position="145"/>
    </location>
</feature>
<dbReference type="Proteomes" id="UP000580250">
    <property type="component" value="Unassembled WGS sequence"/>
</dbReference>
<comment type="caution">
    <text evidence="2">The sequence shown here is derived from an EMBL/GenBank/DDBJ whole genome shotgun (WGS) entry which is preliminary data.</text>
</comment>
<proteinExistence type="predicted"/>
<keyword evidence="1" id="KW-0732">Signal</keyword>
<organism evidence="2 3">
    <name type="scientific">Meloidogyne enterolobii</name>
    <name type="common">Root-knot nematode worm</name>
    <name type="synonym">Meloidogyne mayaguensis</name>
    <dbReference type="NCBI Taxonomy" id="390850"/>
    <lineage>
        <taxon>Eukaryota</taxon>
        <taxon>Metazoa</taxon>
        <taxon>Ecdysozoa</taxon>
        <taxon>Nematoda</taxon>
        <taxon>Chromadorea</taxon>
        <taxon>Rhabditida</taxon>
        <taxon>Tylenchina</taxon>
        <taxon>Tylenchomorpha</taxon>
        <taxon>Tylenchoidea</taxon>
        <taxon>Meloidogynidae</taxon>
        <taxon>Meloidogyninae</taxon>
        <taxon>Meloidogyne</taxon>
    </lineage>
</organism>
<accession>A0A6V7V5S1</accession>
<evidence type="ECO:0000313" key="2">
    <source>
        <dbReference type="EMBL" id="CAD2169639.1"/>
    </source>
</evidence>
<sequence>MLLPTIFLFTYFISFCHSSTVEDCNQLCSLVGKYNPKNFEKCRTDVIPCENSLLFSQICTDDLKEYKNTTNCEELYSYCSTAEKNSCKAGLCDCFKATIDCLVQCIPKNTSLTNKKARSLGVIADFSRFIAENFGEKFTELKKEH</sequence>
<protein>
    <submittedName>
        <fullName evidence="2">Uncharacterized protein</fullName>
    </submittedName>
</protein>
<dbReference type="EMBL" id="CAJEWN010000156">
    <property type="protein sequence ID" value="CAD2169639.1"/>
    <property type="molecule type" value="Genomic_DNA"/>
</dbReference>
<feature type="signal peptide" evidence="1">
    <location>
        <begin position="1"/>
        <end position="18"/>
    </location>
</feature>
<dbReference type="OrthoDB" id="5900791at2759"/>